<keyword evidence="3" id="KW-1003">Cell membrane</keyword>
<keyword evidence="6 7" id="KW-0472">Membrane</keyword>
<keyword evidence="9" id="KW-1185">Reference proteome</keyword>
<sequence length="336" mass="36394">MQAKSKKILPGLLLSIMVAILGKGLGLFLPQLGGATLSILLGILLGNVYFKQPYLEAGTKFSEGRLLEYSVVLLGATVTFQTISQLGLKSIFYVGILMTLTIIAAYQIGRRLGFQPTTSLLMAGGNAVCGSSAIGSIAPAIGAKDQEKGQMITLVNLLGTVMMLTVPFLGLALFGDNLIEKSALIGGILQSVGQVVAAASMLDSQVVTYAMLFKIMRILCLVFVVLSFQRFIKSKDKKDHVDFEGHMERSQQKLPWYVTGFILVCVINSFLPLPHWLAESAHFVSSWFETIALAAIGLRLDFKKFMAEGPRFLLYGIGVGLCQVCFALLLIYILGI</sequence>
<evidence type="ECO:0000313" key="9">
    <source>
        <dbReference type="Proteomes" id="UP000234775"/>
    </source>
</evidence>
<comment type="subcellular location">
    <subcellularLocation>
        <location evidence="1">Cell membrane</location>
        <topology evidence="1">Multi-pass membrane protein</topology>
    </subcellularLocation>
</comment>
<feature type="transmembrane region" description="Helical" evidence="7">
    <location>
        <begin position="254"/>
        <end position="271"/>
    </location>
</feature>
<dbReference type="EMBL" id="PKGZ01000001">
    <property type="protein sequence ID" value="PKY92052.1"/>
    <property type="molecule type" value="Genomic_DNA"/>
</dbReference>
<evidence type="ECO:0000256" key="2">
    <source>
        <dbReference type="ARBA" id="ARBA00007977"/>
    </source>
</evidence>
<dbReference type="PANTHER" id="PTHR30106:SF2">
    <property type="entry name" value="UPF0324 INNER MEMBRANE PROTEIN YEIH"/>
    <property type="match status" value="1"/>
</dbReference>
<feature type="transmembrane region" description="Helical" evidence="7">
    <location>
        <begin position="283"/>
        <end position="300"/>
    </location>
</feature>
<feature type="transmembrane region" description="Helical" evidence="7">
    <location>
        <begin position="208"/>
        <end position="228"/>
    </location>
</feature>
<accession>A0A0X8F7X2</accession>
<dbReference type="PANTHER" id="PTHR30106">
    <property type="entry name" value="INNER MEMBRANE PROTEIN YEIH-RELATED"/>
    <property type="match status" value="1"/>
</dbReference>
<feature type="transmembrane region" description="Helical" evidence="7">
    <location>
        <begin position="90"/>
        <end position="108"/>
    </location>
</feature>
<feature type="transmembrane region" description="Helical" evidence="7">
    <location>
        <begin position="32"/>
        <end position="50"/>
    </location>
</feature>
<feature type="transmembrane region" description="Helical" evidence="7">
    <location>
        <begin position="120"/>
        <end position="142"/>
    </location>
</feature>
<dbReference type="InterPro" id="IPR018383">
    <property type="entry name" value="UPF0324_pro"/>
</dbReference>
<dbReference type="Pfam" id="PF03601">
    <property type="entry name" value="Cons_hypoth698"/>
    <property type="match status" value="1"/>
</dbReference>
<comment type="caution">
    <text evidence="8">The sequence shown here is derived from an EMBL/GenBank/DDBJ whole genome shotgun (WGS) entry which is preliminary data.</text>
</comment>
<evidence type="ECO:0000256" key="3">
    <source>
        <dbReference type="ARBA" id="ARBA00022475"/>
    </source>
</evidence>
<dbReference type="KEGG" id="acg:AWM71_02280"/>
<feature type="transmembrane region" description="Helical" evidence="7">
    <location>
        <begin position="312"/>
        <end position="334"/>
    </location>
</feature>
<evidence type="ECO:0000256" key="7">
    <source>
        <dbReference type="SAM" id="Phobius"/>
    </source>
</evidence>
<evidence type="ECO:0000256" key="4">
    <source>
        <dbReference type="ARBA" id="ARBA00022692"/>
    </source>
</evidence>
<dbReference type="GO" id="GO:0005886">
    <property type="term" value="C:plasma membrane"/>
    <property type="evidence" value="ECO:0007669"/>
    <property type="project" value="UniProtKB-SubCell"/>
</dbReference>
<evidence type="ECO:0000256" key="6">
    <source>
        <dbReference type="ARBA" id="ARBA00023136"/>
    </source>
</evidence>
<proteinExistence type="inferred from homology"/>
<keyword evidence="4 7" id="KW-0812">Transmembrane</keyword>
<comment type="similarity">
    <text evidence="2">Belongs to the UPF0324 family.</text>
</comment>
<name>A0A0X8F7X2_9LACT</name>
<organism evidence="8 9">
    <name type="scientific">Aerococcus christensenii</name>
    <dbReference type="NCBI Taxonomy" id="87541"/>
    <lineage>
        <taxon>Bacteria</taxon>
        <taxon>Bacillati</taxon>
        <taxon>Bacillota</taxon>
        <taxon>Bacilli</taxon>
        <taxon>Lactobacillales</taxon>
        <taxon>Aerococcaceae</taxon>
        <taxon>Aerococcus</taxon>
    </lineage>
</organism>
<evidence type="ECO:0000313" key="8">
    <source>
        <dbReference type="EMBL" id="PKY92052.1"/>
    </source>
</evidence>
<evidence type="ECO:0000256" key="5">
    <source>
        <dbReference type="ARBA" id="ARBA00022989"/>
    </source>
</evidence>
<evidence type="ECO:0000256" key="1">
    <source>
        <dbReference type="ARBA" id="ARBA00004651"/>
    </source>
</evidence>
<dbReference type="Proteomes" id="UP000234775">
    <property type="component" value="Unassembled WGS sequence"/>
</dbReference>
<dbReference type="AlphaFoldDB" id="A0A0X8F7X2"/>
<reference evidence="8 9" key="1">
    <citation type="submission" date="2017-12" db="EMBL/GenBank/DDBJ databases">
        <title>Phylogenetic diversity of female urinary microbiome.</title>
        <authorList>
            <person name="Thomas-White K."/>
            <person name="Wolfe A.J."/>
        </authorList>
    </citation>
    <scope>NUCLEOTIDE SEQUENCE [LARGE SCALE GENOMIC DNA]</scope>
    <source>
        <strain evidence="8 9">UMB0844</strain>
    </source>
</reference>
<feature type="transmembrane region" description="Helical" evidence="7">
    <location>
        <begin position="154"/>
        <end position="175"/>
    </location>
</feature>
<keyword evidence="5 7" id="KW-1133">Transmembrane helix</keyword>
<gene>
    <name evidence="8" type="ORF">CYJ27_01050</name>
</gene>
<dbReference type="RefSeq" id="WP_060776476.1">
    <property type="nucleotide sequence ID" value="NZ_CP014159.1"/>
</dbReference>
<protein>
    <submittedName>
        <fullName evidence="8">Putative sulfate exporter family transporter</fullName>
    </submittedName>
</protein>